<organism evidence="3 4">
    <name type="scientific">Pseudomonas matsuisoli</name>
    <dbReference type="NCBI Taxonomy" id="1515666"/>
    <lineage>
        <taxon>Bacteria</taxon>
        <taxon>Pseudomonadati</taxon>
        <taxon>Pseudomonadota</taxon>
        <taxon>Gammaproteobacteria</taxon>
        <taxon>Pseudomonadales</taxon>
        <taxon>Pseudomonadaceae</taxon>
        <taxon>Pseudomonas</taxon>
    </lineage>
</organism>
<dbReference type="SUPFAM" id="SSF52266">
    <property type="entry name" value="SGNH hydrolase"/>
    <property type="match status" value="1"/>
</dbReference>
<dbReference type="Proteomes" id="UP000635983">
    <property type="component" value="Unassembled WGS sequence"/>
</dbReference>
<keyword evidence="2" id="KW-0732">Signal</keyword>
<evidence type="ECO:0008006" key="5">
    <source>
        <dbReference type="Google" id="ProtNLM"/>
    </source>
</evidence>
<dbReference type="GO" id="GO:0016788">
    <property type="term" value="F:hydrolase activity, acting on ester bonds"/>
    <property type="evidence" value="ECO:0007669"/>
    <property type="project" value="InterPro"/>
</dbReference>
<dbReference type="PANTHER" id="PTHR45648">
    <property type="entry name" value="GDSL LIPASE/ACYLHYDROLASE FAMILY PROTEIN (AFU_ORTHOLOGUE AFUA_4G14700)"/>
    <property type="match status" value="1"/>
</dbReference>
<evidence type="ECO:0000256" key="1">
    <source>
        <dbReference type="ARBA" id="ARBA00022801"/>
    </source>
</evidence>
<gene>
    <name evidence="3" type="ORF">GCM10009304_36300</name>
</gene>
<keyword evidence="1" id="KW-0378">Hydrolase</keyword>
<protein>
    <recommendedName>
        <fullName evidence="5">GDSL family lipase</fullName>
    </recommendedName>
</protein>
<dbReference type="CDD" id="cd01846">
    <property type="entry name" value="fatty_acyltransferase_like"/>
    <property type="match status" value="1"/>
</dbReference>
<evidence type="ECO:0000313" key="4">
    <source>
        <dbReference type="Proteomes" id="UP000635983"/>
    </source>
</evidence>
<feature type="signal peptide" evidence="2">
    <location>
        <begin position="1"/>
        <end position="18"/>
    </location>
</feature>
<dbReference type="InterPro" id="IPR036514">
    <property type="entry name" value="SGNH_hydro_sf"/>
</dbReference>
<dbReference type="InterPro" id="IPR001087">
    <property type="entry name" value="GDSL"/>
</dbReference>
<reference evidence="3" key="2">
    <citation type="submission" date="2020-09" db="EMBL/GenBank/DDBJ databases">
        <authorList>
            <person name="Sun Q."/>
            <person name="Ohkuma M."/>
        </authorList>
    </citation>
    <scope>NUCLEOTIDE SEQUENCE</scope>
    <source>
        <strain evidence="3">JCM 30078</strain>
    </source>
</reference>
<dbReference type="InterPro" id="IPR051058">
    <property type="entry name" value="GDSL_Est/Lipase"/>
</dbReference>
<feature type="chain" id="PRO_5038070186" description="GDSL family lipase" evidence="2">
    <location>
        <begin position="19"/>
        <end position="299"/>
    </location>
</feature>
<dbReference type="PANTHER" id="PTHR45648:SF22">
    <property type="entry name" value="GDSL LIPASE_ACYLHYDROLASE FAMILY PROTEIN (AFU_ORTHOLOGUE AFUA_4G14700)"/>
    <property type="match status" value="1"/>
</dbReference>
<name>A0A917Q1T8_9PSED</name>
<dbReference type="Gene3D" id="3.40.50.1110">
    <property type="entry name" value="SGNH hydrolase"/>
    <property type="match status" value="1"/>
</dbReference>
<sequence length="299" mass="32413">MRFTLLFAVLFSCLSAHAQSYSRIEAFGDSYSDSGRSFALSQRLVADDVPGAIEAPAAPYWAGRWSNGKTAVEVLAEKLAVPLENHAVGGARSGRFNNNPMLDTYGDTGMQAQVEQYLEHATHADPRALYVLFASANDFFGLHTTPSPDALQTLVTTVVANQINAVQRLIDAGAKHVLLVGSSDLERVPMVVKNGRAVQAGEFRDSVNARLSRFIPAWREAGVKATFFDHAAFSAPLMRSPMHYGFTTLDKACIERSVQATGVCDDPDSHYFYDDVHPTAHVHRLAGEAMAAALNASEP</sequence>
<reference evidence="3" key="1">
    <citation type="journal article" date="2014" name="Int. J. Syst. Evol. Microbiol.">
        <title>Complete genome sequence of Corynebacterium casei LMG S-19264T (=DSM 44701T), isolated from a smear-ripened cheese.</title>
        <authorList>
            <consortium name="US DOE Joint Genome Institute (JGI-PGF)"/>
            <person name="Walter F."/>
            <person name="Albersmeier A."/>
            <person name="Kalinowski J."/>
            <person name="Ruckert C."/>
        </authorList>
    </citation>
    <scope>NUCLEOTIDE SEQUENCE</scope>
    <source>
        <strain evidence="3">JCM 30078</strain>
    </source>
</reference>
<dbReference type="RefSeq" id="WP_188985252.1">
    <property type="nucleotide sequence ID" value="NZ_BMPO01000009.1"/>
</dbReference>
<evidence type="ECO:0000313" key="3">
    <source>
        <dbReference type="EMBL" id="GGK06824.1"/>
    </source>
</evidence>
<proteinExistence type="predicted"/>
<accession>A0A917Q1T8</accession>
<comment type="caution">
    <text evidence="3">The sequence shown here is derived from an EMBL/GenBank/DDBJ whole genome shotgun (WGS) entry which is preliminary data.</text>
</comment>
<dbReference type="EMBL" id="BMPO01000009">
    <property type="protein sequence ID" value="GGK06824.1"/>
    <property type="molecule type" value="Genomic_DNA"/>
</dbReference>
<dbReference type="Pfam" id="PF00657">
    <property type="entry name" value="Lipase_GDSL"/>
    <property type="match status" value="1"/>
</dbReference>
<evidence type="ECO:0000256" key="2">
    <source>
        <dbReference type="SAM" id="SignalP"/>
    </source>
</evidence>
<dbReference type="AlphaFoldDB" id="A0A917Q1T8"/>
<keyword evidence="4" id="KW-1185">Reference proteome</keyword>